<feature type="region of interest" description="Disordered" evidence="1">
    <location>
        <begin position="61"/>
        <end position="102"/>
    </location>
</feature>
<evidence type="ECO:0000256" key="1">
    <source>
        <dbReference type="SAM" id="MobiDB-lite"/>
    </source>
</evidence>
<evidence type="ECO:0000313" key="3">
    <source>
        <dbReference type="Proteomes" id="UP001160390"/>
    </source>
</evidence>
<proteinExistence type="predicted"/>
<evidence type="ECO:0000313" key="2">
    <source>
        <dbReference type="EMBL" id="CAI6094509.1"/>
    </source>
</evidence>
<accession>A0AA35MD07</accession>
<dbReference type="EMBL" id="CABFNP030001256">
    <property type="protein sequence ID" value="CAI6094509.1"/>
    <property type="molecule type" value="Genomic_DNA"/>
</dbReference>
<feature type="non-terminal residue" evidence="2">
    <location>
        <position position="1"/>
    </location>
</feature>
<keyword evidence="3" id="KW-1185">Reference proteome</keyword>
<dbReference type="Proteomes" id="UP001160390">
    <property type="component" value="Unassembled WGS sequence"/>
</dbReference>
<sequence length="102" mass="10579">KVADSIIVAPDDLNNHDSVAPIICEIRDQILKQTAKTHEDTVKEITKAHERTIETLWGAARGAAGTEADGGEPGESIGTVARGHPKDSSAIRAGARADAAAA</sequence>
<gene>
    <name evidence="2" type="ORF">CCHLO57077_00009345</name>
</gene>
<reference evidence="2" key="1">
    <citation type="submission" date="2023-01" db="EMBL/GenBank/DDBJ databases">
        <authorList>
            <person name="Piombo E."/>
        </authorList>
    </citation>
    <scope>NUCLEOTIDE SEQUENCE</scope>
</reference>
<dbReference type="AlphaFoldDB" id="A0AA35MD07"/>
<protein>
    <submittedName>
        <fullName evidence="2">Uncharacterized protein</fullName>
    </submittedName>
</protein>
<comment type="caution">
    <text evidence="2">The sequence shown here is derived from an EMBL/GenBank/DDBJ whole genome shotgun (WGS) entry which is preliminary data.</text>
</comment>
<feature type="non-terminal residue" evidence="2">
    <location>
        <position position="102"/>
    </location>
</feature>
<feature type="compositionally biased region" description="Low complexity" evidence="1">
    <location>
        <begin position="90"/>
        <end position="102"/>
    </location>
</feature>
<organism evidence="2 3">
    <name type="scientific">Clonostachys chloroleuca</name>
    <dbReference type="NCBI Taxonomy" id="1926264"/>
    <lineage>
        <taxon>Eukaryota</taxon>
        <taxon>Fungi</taxon>
        <taxon>Dikarya</taxon>
        <taxon>Ascomycota</taxon>
        <taxon>Pezizomycotina</taxon>
        <taxon>Sordariomycetes</taxon>
        <taxon>Hypocreomycetidae</taxon>
        <taxon>Hypocreales</taxon>
        <taxon>Bionectriaceae</taxon>
        <taxon>Clonostachys</taxon>
    </lineage>
</organism>
<name>A0AA35MD07_9HYPO</name>